<evidence type="ECO:0000256" key="2">
    <source>
        <dbReference type="SAM" id="Phobius"/>
    </source>
</evidence>
<dbReference type="Pfam" id="PF09972">
    <property type="entry name" value="DUF2207"/>
    <property type="match status" value="1"/>
</dbReference>
<sequence>MDSVTGHPDVPALKSGPSPRPEVRAWQHAAARRRAVVPVLLVSMLTTVVGLLALPGASTAADPGEWTVTSLEVDALVESDGIARVTWDIRLDLGSDGGVGPVITLPERRTLAADPHHEAVLSYAELSASSRTGAPTDIAAESRDGRLTLRVGRPDSPVTGEHQYTISWTVSGLTDPGTARGDELAWDALIDGALSSRIDSASIRMTGPAAILSATCQRDGHGDCPGLAIHESEVEITEKRLGAEEGLTVSVVWPTGTLEATAEPRLVSRRDLVSLVQPSMLTIGGSVGLSLLLAGGLAAWILRRRSAAARAIGTVPGLRTADDGQEVTAKPPSGVAPGVVSALLGVGGDSGAMATILDLADRGGLTVEARGPVAQQDRCGWRLSRLGGATGQRAQDYEAALLEALFEDGEEVVLPRDQERWRRALTVTRIDLEAAAIHRGLLTVPPSRQRLSWALVGTGLIVLSAAAVAGLIAAGMSILWALPPLALGAVAVSAGFLLPVRSADGERLRHQAIAYRRYLESLGDQDPEPRGRWRLEEHLVWAAAMGCADRLLDAYRRSGGEAQSQGLPAWLVGESASVEALEALVGLAGPRSSWADRLRPRHRPA</sequence>
<reference evidence="5 6" key="1">
    <citation type="submission" date="2018-12" db="EMBL/GenBank/DDBJ databases">
        <authorList>
            <consortium name="Pathogen Informatics"/>
        </authorList>
    </citation>
    <scope>NUCLEOTIDE SEQUENCE [LARGE SCALE GENOMIC DNA]</scope>
    <source>
        <strain evidence="5 6">NCTC11923</strain>
    </source>
</reference>
<evidence type="ECO:0000259" key="4">
    <source>
        <dbReference type="Pfam" id="PF20990"/>
    </source>
</evidence>
<evidence type="ECO:0000259" key="3">
    <source>
        <dbReference type="Pfam" id="PF09972"/>
    </source>
</evidence>
<dbReference type="STRING" id="1278298.GCA_000428685_01347"/>
<dbReference type="InterPro" id="IPR018702">
    <property type="entry name" value="DUF2207"/>
</dbReference>
<keyword evidence="6" id="KW-1185">Reference proteome</keyword>
<dbReference type="AlphaFoldDB" id="A0A448KFG4"/>
<protein>
    <submittedName>
        <fullName evidence="5">Predicted membrane protein (DUF2207)</fullName>
    </submittedName>
</protein>
<evidence type="ECO:0000313" key="6">
    <source>
        <dbReference type="Proteomes" id="UP000276899"/>
    </source>
</evidence>
<keyword evidence="2" id="KW-0472">Membrane</keyword>
<dbReference type="InterPro" id="IPR048389">
    <property type="entry name" value="YciQ-like_C"/>
</dbReference>
<feature type="domain" description="Predicted membrane protein YciQ-like C-terminal" evidence="4">
    <location>
        <begin position="331"/>
        <end position="553"/>
    </location>
</feature>
<feature type="region of interest" description="Disordered" evidence="1">
    <location>
        <begin position="1"/>
        <end position="21"/>
    </location>
</feature>
<keyword evidence="2" id="KW-1133">Transmembrane helix</keyword>
<accession>A0A448KFG4</accession>
<name>A0A448KFG4_9ACTO</name>
<dbReference type="Pfam" id="PF20990">
    <property type="entry name" value="DUF2207_C"/>
    <property type="match status" value="1"/>
</dbReference>
<gene>
    <name evidence="5" type="ORF">NCTC11923_02357</name>
</gene>
<dbReference type="RefSeq" id="WP_084501136.1">
    <property type="nucleotide sequence ID" value="NZ_LR134363.1"/>
</dbReference>
<feature type="transmembrane region" description="Helical" evidence="2">
    <location>
        <begin position="478"/>
        <end position="500"/>
    </location>
</feature>
<feature type="transmembrane region" description="Helical" evidence="2">
    <location>
        <begin position="451"/>
        <end position="472"/>
    </location>
</feature>
<organism evidence="5 6">
    <name type="scientific">Actinomyces slackii</name>
    <dbReference type="NCBI Taxonomy" id="52774"/>
    <lineage>
        <taxon>Bacteria</taxon>
        <taxon>Bacillati</taxon>
        <taxon>Actinomycetota</taxon>
        <taxon>Actinomycetes</taxon>
        <taxon>Actinomycetales</taxon>
        <taxon>Actinomycetaceae</taxon>
        <taxon>Actinomyces</taxon>
    </lineage>
</organism>
<proteinExistence type="predicted"/>
<dbReference type="Proteomes" id="UP000276899">
    <property type="component" value="Chromosome"/>
</dbReference>
<evidence type="ECO:0000313" key="5">
    <source>
        <dbReference type="EMBL" id="VEG75684.1"/>
    </source>
</evidence>
<feature type="domain" description="DUF2207" evidence="3">
    <location>
        <begin position="68"/>
        <end position="253"/>
    </location>
</feature>
<feature type="transmembrane region" description="Helical" evidence="2">
    <location>
        <begin position="280"/>
        <end position="302"/>
    </location>
</feature>
<dbReference type="EMBL" id="LR134363">
    <property type="protein sequence ID" value="VEG75684.1"/>
    <property type="molecule type" value="Genomic_DNA"/>
</dbReference>
<dbReference type="KEGG" id="asla:NCTC11923_02357"/>
<keyword evidence="2" id="KW-0812">Transmembrane</keyword>
<evidence type="ECO:0000256" key="1">
    <source>
        <dbReference type="SAM" id="MobiDB-lite"/>
    </source>
</evidence>
<feature type="transmembrane region" description="Helical" evidence="2">
    <location>
        <begin position="35"/>
        <end position="54"/>
    </location>
</feature>